<dbReference type="Proteomes" id="UP001177670">
    <property type="component" value="Unassembled WGS sequence"/>
</dbReference>
<gene>
    <name evidence="2" type="ORF">K0M31_014965</name>
</gene>
<reference evidence="2" key="1">
    <citation type="submission" date="2021-10" db="EMBL/GenBank/DDBJ databases">
        <title>Melipona bicolor Genome sequencing and assembly.</title>
        <authorList>
            <person name="Araujo N.S."/>
            <person name="Arias M.C."/>
        </authorList>
    </citation>
    <scope>NUCLEOTIDE SEQUENCE</scope>
    <source>
        <strain evidence="2">USP_2M_L1-L4_2017</strain>
        <tissue evidence="2">Whole body</tissue>
    </source>
</reference>
<feature type="region of interest" description="Disordered" evidence="1">
    <location>
        <begin position="26"/>
        <end position="50"/>
    </location>
</feature>
<sequence length="50" mass="5805">MEEGVPEERWAPLSMIDLTKCFTRRENVQEDPHSEQQEIKRAEIASDATC</sequence>
<comment type="caution">
    <text evidence="2">The sequence shown here is derived from an EMBL/GenBank/DDBJ whole genome shotgun (WGS) entry which is preliminary data.</text>
</comment>
<dbReference type="AlphaFoldDB" id="A0AA40KFX5"/>
<accession>A0AA40KFX5</accession>
<dbReference type="EMBL" id="JAHYIQ010000042">
    <property type="protein sequence ID" value="KAK1118661.1"/>
    <property type="molecule type" value="Genomic_DNA"/>
</dbReference>
<evidence type="ECO:0000313" key="2">
    <source>
        <dbReference type="EMBL" id="KAK1118661.1"/>
    </source>
</evidence>
<organism evidence="2 3">
    <name type="scientific">Melipona bicolor</name>
    <dbReference type="NCBI Taxonomy" id="60889"/>
    <lineage>
        <taxon>Eukaryota</taxon>
        <taxon>Metazoa</taxon>
        <taxon>Ecdysozoa</taxon>
        <taxon>Arthropoda</taxon>
        <taxon>Hexapoda</taxon>
        <taxon>Insecta</taxon>
        <taxon>Pterygota</taxon>
        <taxon>Neoptera</taxon>
        <taxon>Endopterygota</taxon>
        <taxon>Hymenoptera</taxon>
        <taxon>Apocrita</taxon>
        <taxon>Aculeata</taxon>
        <taxon>Apoidea</taxon>
        <taxon>Anthophila</taxon>
        <taxon>Apidae</taxon>
        <taxon>Melipona</taxon>
    </lineage>
</organism>
<evidence type="ECO:0000313" key="3">
    <source>
        <dbReference type="Proteomes" id="UP001177670"/>
    </source>
</evidence>
<feature type="compositionally biased region" description="Basic and acidic residues" evidence="1">
    <location>
        <begin position="26"/>
        <end position="44"/>
    </location>
</feature>
<name>A0AA40KFX5_9HYME</name>
<protein>
    <submittedName>
        <fullName evidence="2">Uncharacterized protein</fullName>
    </submittedName>
</protein>
<keyword evidence="3" id="KW-1185">Reference proteome</keyword>
<evidence type="ECO:0000256" key="1">
    <source>
        <dbReference type="SAM" id="MobiDB-lite"/>
    </source>
</evidence>
<proteinExistence type="predicted"/>